<dbReference type="AlphaFoldDB" id="A0A4R5NJI5"/>
<feature type="region of interest" description="Disordered" evidence="1">
    <location>
        <begin position="67"/>
        <end position="92"/>
    </location>
</feature>
<dbReference type="EMBL" id="PUFN01000004">
    <property type="protein sequence ID" value="TDG74621.1"/>
    <property type="molecule type" value="Genomic_DNA"/>
</dbReference>
<evidence type="ECO:0000313" key="2">
    <source>
        <dbReference type="EMBL" id="TDG74621.1"/>
    </source>
</evidence>
<reference evidence="2 3" key="1">
    <citation type="journal article" date="2019" name="Appl. Microbiol. Biotechnol.">
        <title>Uncovering carbohydrate metabolism through a genotype-phenotype association study of 56 lactic acid bacteria genomes.</title>
        <authorList>
            <person name="Buron-Moles G."/>
            <person name="Chailyan A."/>
            <person name="Dolejs I."/>
            <person name="Forster J."/>
            <person name="Miks M.H."/>
        </authorList>
    </citation>
    <scope>NUCLEOTIDE SEQUENCE [LARGE SCALE GENOMIC DNA]</scope>
    <source>
        <strain evidence="2 3">ATCC 29644</strain>
    </source>
</reference>
<accession>A0A4R5NJI5</accession>
<evidence type="ECO:0000256" key="1">
    <source>
        <dbReference type="SAM" id="MobiDB-lite"/>
    </source>
</evidence>
<evidence type="ECO:0000313" key="3">
    <source>
        <dbReference type="Proteomes" id="UP000295257"/>
    </source>
</evidence>
<protein>
    <submittedName>
        <fullName evidence="2">Uncharacterized protein</fullName>
    </submittedName>
</protein>
<sequence length="92" mass="9482">MADRTNQTEIIYDKTGKKVVEGTKGDLSTAIAGLTGGTTVADGDYKISFKDATTGLESEKVDVPGFTVEKAPDKPADVKADATSDGANVSAE</sequence>
<dbReference type="Proteomes" id="UP000295257">
    <property type="component" value="Unassembled WGS sequence"/>
</dbReference>
<organism evidence="2 3">
    <name type="scientific">Companilactobacillus farciminis</name>
    <dbReference type="NCBI Taxonomy" id="1612"/>
    <lineage>
        <taxon>Bacteria</taxon>
        <taxon>Bacillati</taxon>
        <taxon>Bacillota</taxon>
        <taxon>Bacilli</taxon>
        <taxon>Lactobacillales</taxon>
        <taxon>Lactobacillaceae</taxon>
        <taxon>Companilactobacillus</taxon>
    </lineage>
</organism>
<dbReference type="RefSeq" id="WP_010019159.1">
    <property type="nucleotide sequence ID" value="NZ_PUFN01000004.1"/>
</dbReference>
<comment type="caution">
    <text evidence="2">The sequence shown here is derived from an EMBL/GenBank/DDBJ whole genome shotgun (WGS) entry which is preliminary data.</text>
</comment>
<dbReference type="OrthoDB" id="2300013at2"/>
<proteinExistence type="predicted"/>
<gene>
    <name evidence="2" type="ORF">C5L30_000337</name>
</gene>
<keyword evidence="3" id="KW-1185">Reference proteome</keyword>
<feature type="compositionally biased region" description="Basic and acidic residues" evidence="1">
    <location>
        <begin position="70"/>
        <end position="82"/>
    </location>
</feature>
<name>A0A4R5NJI5_9LACO</name>